<feature type="region of interest" description="Disordered" evidence="1">
    <location>
        <begin position="60"/>
        <end position="98"/>
    </location>
</feature>
<comment type="caution">
    <text evidence="2">The sequence shown here is derived from an EMBL/GenBank/DDBJ whole genome shotgun (WGS) entry which is preliminary data.</text>
</comment>
<sequence>MRWPITVFQHFVDIAVTNSFTIHKELTSQHQEKPMTWQAFQEELCAHLLGVAVACRPEKTPSHDHFPVPTATGHGNGKEQKADSGGTDSALCARGAHPGSVRSAMWACVCS</sequence>
<protein>
    <submittedName>
        <fullName evidence="2">Uncharacterized protein</fullName>
    </submittedName>
</protein>
<organism evidence="2 3">
    <name type="scientific">Aldrovandia affinis</name>
    <dbReference type="NCBI Taxonomy" id="143900"/>
    <lineage>
        <taxon>Eukaryota</taxon>
        <taxon>Metazoa</taxon>
        <taxon>Chordata</taxon>
        <taxon>Craniata</taxon>
        <taxon>Vertebrata</taxon>
        <taxon>Euteleostomi</taxon>
        <taxon>Actinopterygii</taxon>
        <taxon>Neopterygii</taxon>
        <taxon>Teleostei</taxon>
        <taxon>Notacanthiformes</taxon>
        <taxon>Halosauridae</taxon>
        <taxon>Aldrovandia</taxon>
    </lineage>
</organism>
<evidence type="ECO:0000256" key="1">
    <source>
        <dbReference type="SAM" id="MobiDB-lite"/>
    </source>
</evidence>
<evidence type="ECO:0000313" key="3">
    <source>
        <dbReference type="Proteomes" id="UP001221898"/>
    </source>
</evidence>
<reference evidence="2" key="1">
    <citation type="journal article" date="2023" name="Science">
        <title>Genome structures resolve the early diversification of teleost fishes.</title>
        <authorList>
            <person name="Parey E."/>
            <person name="Louis A."/>
            <person name="Montfort J."/>
            <person name="Bouchez O."/>
            <person name="Roques C."/>
            <person name="Iampietro C."/>
            <person name="Lluch J."/>
            <person name="Castinel A."/>
            <person name="Donnadieu C."/>
            <person name="Desvignes T."/>
            <person name="Floi Bucao C."/>
            <person name="Jouanno E."/>
            <person name="Wen M."/>
            <person name="Mejri S."/>
            <person name="Dirks R."/>
            <person name="Jansen H."/>
            <person name="Henkel C."/>
            <person name="Chen W.J."/>
            <person name="Zahm M."/>
            <person name="Cabau C."/>
            <person name="Klopp C."/>
            <person name="Thompson A.W."/>
            <person name="Robinson-Rechavi M."/>
            <person name="Braasch I."/>
            <person name="Lecointre G."/>
            <person name="Bobe J."/>
            <person name="Postlethwait J.H."/>
            <person name="Berthelot C."/>
            <person name="Roest Crollius H."/>
            <person name="Guiguen Y."/>
        </authorList>
    </citation>
    <scope>NUCLEOTIDE SEQUENCE</scope>
    <source>
        <strain evidence="2">NC1722</strain>
    </source>
</reference>
<evidence type="ECO:0000313" key="2">
    <source>
        <dbReference type="EMBL" id="KAJ8386802.1"/>
    </source>
</evidence>
<dbReference type="EMBL" id="JAINUG010000222">
    <property type="protein sequence ID" value="KAJ8386802.1"/>
    <property type="molecule type" value="Genomic_DNA"/>
</dbReference>
<dbReference type="Proteomes" id="UP001221898">
    <property type="component" value="Unassembled WGS sequence"/>
</dbReference>
<proteinExistence type="predicted"/>
<name>A0AAD7W7L8_9TELE</name>
<gene>
    <name evidence="2" type="ORF">AAFF_G00165970</name>
</gene>
<accession>A0AAD7W7L8</accession>
<dbReference type="AlphaFoldDB" id="A0AAD7W7L8"/>
<keyword evidence="3" id="KW-1185">Reference proteome</keyword>